<keyword evidence="4" id="KW-1185">Reference proteome</keyword>
<evidence type="ECO:0000256" key="1">
    <source>
        <dbReference type="SAM" id="SignalP"/>
    </source>
</evidence>
<dbReference type="Pfam" id="PF07833">
    <property type="entry name" value="Cu_amine_oxidN1"/>
    <property type="match status" value="1"/>
</dbReference>
<dbReference type="InterPro" id="IPR036582">
    <property type="entry name" value="Mao_N_sf"/>
</dbReference>
<proteinExistence type="predicted"/>
<keyword evidence="1" id="KW-0732">Signal</keyword>
<dbReference type="Proteomes" id="UP000570361">
    <property type="component" value="Unassembled WGS sequence"/>
</dbReference>
<evidence type="ECO:0000313" key="4">
    <source>
        <dbReference type="Proteomes" id="UP000570361"/>
    </source>
</evidence>
<evidence type="ECO:0000259" key="2">
    <source>
        <dbReference type="Pfam" id="PF07833"/>
    </source>
</evidence>
<feature type="signal peptide" evidence="1">
    <location>
        <begin position="1"/>
        <end position="23"/>
    </location>
</feature>
<protein>
    <recommendedName>
        <fullName evidence="2">Copper amine oxidase-like N-terminal domain-containing protein</fullName>
    </recommendedName>
</protein>
<name>A0A7W5AZW4_9BACL</name>
<dbReference type="RefSeq" id="WP_183601221.1">
    <property type="nucleotide sequence ID" value="NZ_JACHXK010000007.1"/>
</dbReference>
<organism evidence="3 4">
    <name type="scientific">Paenibacillus phyllosphaerae</name>
    <dbReference type="NCBI Taxonomy" id="274593"/>
    <lineage>
        <taxon>Bacteria</taxon>
        <taxon>Bacillati</taxon>
        <taxon>Bacillota</taxon>
        <taxon>Bacilli</taxon>
        <taxon>Bacillales</taxon>
        <taxon>Paenibacillaceae</taxon>
        <taxon>Paenibacillus</taxon>
    </lineage>
</organism>
<comment type="caution">
    <text evidence="3">The sequence shown here is derived from an EMBL/GenBank/DDBJ whole genome shotgun (WGS) entry which is preliminary data.</text>
</comment>
<accession>A0A7W5AZW4</accession>
<dbReference type="InterPro" id="IPR012854">
    <property type="entry name" value="Cu_amine_oxidase-like_N"/>
</dbReference>
<dbReference type="AlphaFoldDB" id="A0A7W5AZW4"/>
<gene>
    <name evidence="3" type="ORF">FHS18_003399</name>
</gene>
<dbReference type="EMBL" id="JACHXK010000007">
    <property type="protein sequence ID" value="MBB3111331.1"/>
    <property type="molecule type" value="Genomic_DNA"/>
</dbReference>
<feature type="chain" id="PRO_5031151025" description="Copper amine oxidase-like N-terminal domain-containing protein" evidence="1">
    <location>
        <begin position="24"/>
        <end position="280"/>
    </location>
</feature>
<feature type="domain" description="Copper amine oxidase-like N-terminal" evidence="2">
    <location>
        <begin position="29"/>
        <end position="132"/>
    </location>
</feature>
<dbReference type="SUPFAM" id="SSF55383">
    <property type="entry name" value="Copper amine oxidase, domain N"/>
    <property type="match status" value="2"/>
</dbReference>
<evidence type="ECO:0000313" key="3">
    <source>
        <dbReference type="EMBL" id="MBB3111331.1"/>
    </source>
</evidence>
<sequence length="280" mass="30864">MKKCFLGILLGSALMLVAPTAYAADIQIKVDGVAIASDVKPELKNNHTMVPLRVISEHLGANVEWSNSAVTITKGDMKLILHVNQTAATLNGKAISLDSKPYIKNNRVFVPLRFIAEAFGSNVNYRQSVVTVDTEPLLINGVEVQAVQEQYHMTMGGVVQQVHGHAFNHAIYEAFTNLRGQKVEPPASYSWSPNIDTPGHYYKNAQYDLVDSKGNSLQQFDIYTLLYPNEATTGYPIFLLHDASADEWYLFSETANQAIQTLIATASRNGHLQIISNTVV</sequence>
<reference evidence="3 4" key="1">
    <citation type="submission" date="2020-08" db="EMBL/GenBank/DDBJ databases">
        <title>Genomic Encyclopedia of Type Strains, Phase III (KMG-III): the genomes of soil and plant-associated and newly described type strains.</title>
        <authorList>
            <person name="Whitman W."/>
        </authorList>
    </citation>
    <scope>NUCLEOTIDE SEQUENCE [LARGE SCALE GENOMIC DNA]</scope>
    <source>
        <strain evidence="3 4">CECT 5862</strain>
    </source>
</reference>
<dbReference type="Gene3D" id="3.30.457.10">
    <property type="entry name" value="Copper amine oxidase-like, N-terminal domain"/>
    <property type="match status" value="1"/>
</dbReference>